<dbReference type="Gene3D" id="3.30.230.10">
    <property type="match status" value="1"/>
</dbReference>
<dbReference type="InterPro" id="IPR020568">
    <property type="entry name" value="Ribosomal_Su5_D2-typ_SF"/>
</dbReference>
<protein>
    <recommendedName>
        <fullName evidence="3">GHMP kinase N-terminal domain-containing protein</fullName>
    </recommendedName>
</protein>
<dbReference type="Pfam" id="PF00288">
    <property type="entry name" value="GHMP_kinases_N"/>
    <property type="match status" value="1"/>
</dbReference>
<evidence type="ECO:0000256" key="1">
    <source>
        <dbReference type="ARBA" id="ARBA00022777"/>
    </source>
</evidence>
<feature type="region of interest" description="Disordered" evidence="2">
    <location>
        <begin position="139"/>
        <end position="158"/>
    </location>
</feature>
<evidence type="ECO:0000313" key="5">
    <source>
        <dbReference type="Proteomes" id="UP001431313"/>
    </source>
</evidence>
<feature type="domain" description="GHMP kinase N-terminal" evidence="3">
    <location>
        <begin position="74"/>
        <end position="138"/>
    </location>
</feature>
<keyword evidence="1" id="KW-0418">Kinase</keyword>
<dbReference type="InterPro" id="IPR006204">
    <property type="entry name" value="GHMP_kinase_N_dom"/>
</dbReference>
<evidence type="ECO:0000256" key="2">
    <source>
        <dbReference type="SAM" id="MobiDB-lite"/>
    </source>
</evidence>
<organism evidence="4 5">
    <name type="scientific">Streptomyces pyxinae</name>
    <dbReference type="NCBI Taxonomy" id="2970734"/>
    <lineage>
        <taxon>Bacteria</taxon>
        <taxon>Bacillati</taxon>
        <taxon>Actinomycetota</taxon>
        <taxon>Actinomycetes</taxon>
        <taxon>Kitasatosporales</taxon>
        <taxon>Streptomycetaceae</taxon>
        <taxon>Streptomyces</taxon>
    </lineage>
</organism>
<dbReference type="EMBL" id="JANUGQ010000040">
    <property type="protein sequence ID" value="MCS0639641.1"/>
    <property type="molecule type" value="Genomic_DNA"/>
</dbReference>
<evidence type="ECO:0000313" key="4">
    <source>
        <dbReference type="EMBL" id="MCS0639641.1"/>
    </source>
</evidence>
<accession>A0ABT2CQC4</accession>
<keyword evidence="5" id="KW-1185">Reference proteome</keyword>
<dbReference type="InterPro" id="IPR004422">
    <property type="entry name" value="RFAP_synthase"/>
</dbReference>
<dbReference type="NCBIfam" id="TIGR00144">
    <property type="entry name" value="beta_RFAP_syn"/>
    <property type="match status" value="1"/>
</dbReference>
<dbReference type="SUPFAM" id="SSF54211">
    <property type="entry name" value="Ribosomal protein S5 domain 2-like"/>
    <property type="match status" value="1"/>
</dbReference>
<dbReference type="PIRSF" id="PIRSF004884">
    <property type="entry name" value="Sugar_kin_arch"/>
    <property type="match status" value="1"/>
</dbReference>
<dbReference type="Proteomes" id="UP001431313">
    <property type="component" value="Unassembled WGS sequence"/>
</dbReference>
<comment type="caution">
    <text evidence="4">The sequence shown here is derived from an EMBL/GenBank/DDBJ whole genome shotgun (WGS) entry which is preliminary data.</text>
</comment>
<proteinExistence type="predicted"/>
<reference evidence="4" key="1">
    <citation type="submission" date="2022-08" db="EMBL/GenBank/DDBJ databases">
        <authorList>
            <person name="Somphong A."/>
            <person name="Phongsopitanun W."/>
        </authorList>
    </citation>
    <scope>NUCLEOTIDE SEQUENCE</scope>
    <source>
        <strain evidence="4">LP05-1</strain>
    </source>
</reference>
<sequence length="342" mass="36577">MEPGATAGAVRVTAPARLSFTLISLDSTSQRRNGIAAMAVNRPGLVAEVRAAGGGSGGVTEVGGTAEETTREVAAAVETLRTLWDGPPARIVIEQPLPQHSGFGSKTSTLLAIGHAYGRLCGRAAPPRELARILGRGRTSGASTGLAETGGFLVDGGHRNPPDFAREPHMYLRPSRFAQDVAPPRPVVRLDFPEWPVLVLLTRGRHLGGREELEWFQRVTPIPPEESWRTSHLVFMGLAPAVLERDYEAFCAAVDAITFTGWFKQAQIAFQGEAVTAVLEAGRAAPSVDAIALSVTGPACFAFTRHPEAARVWATDLQRRGLVSDFWFTKADNDGITTTPLP</sequence>
<gene>
    <name evidence="4" type="ORF">NX801_29190</name>
</gene>
<evidence type="ECO:0000259" key="3">
    <source>
        <dbReference type="Pfam" id="PF00288"/>
    </source>
</evidence>
<dbReference type="InterPro" id="IPR014721">
    <property type="entry name" value="Ribsml_uS5_D2-typ_fold_subgr"/>
</dbReference>
<name>A0ABT2CQC4_9ACTN</name>
<dbReference type="RefSeq" id="WP_258790968.1">
    <property type="nucleotide sequence ID" value="NZ_JANUGQ010000040.1"/>
</dbReference>
<keyword evidence="1" id="KW-0808">Transferase</keyword>